<dbReference type="EMBL" id="BNEB01000002">
    <property type="protein sequence ID" value="GHI60485.1"/>
    <property type="molecule type" value="Genomic_DNA"/>
</dbReference>
<gene>
    <name evidence="1" type="ORF">Saso_21350</name>
</gene>
<organism evidence="1 2">
    <name type="scientific">Streptomyces asoensis</name>
    <dbReference type="NCBI Taxonomy" id="249586"/>
    <lineage>
        <taxon>Bacteria</taxon>
        <taxon>Bacillati</taxon>
        <taxon>Actinomycetota</taxon>
        <taxon>Actinomycetes</taxon>
        <taxon>Kitasatosporales</taxon>
        <taxon>Streptomycetaceae</taxon>
        <taxon>Streptomyces</taxon>
    </lineage>
</organism>
<proteinExistence type="predicted"/>
<sequence>MTGGLRYLRAMSITAQLRDSVKLPGGRALVNGFAFESRGATQCRALLRNGHELEVHDLHQVFAGERAPMAVFPCPWPGWERGVHSVGPDGSFAVFSGQRAVRAVGSGGQTLWEYRHGCWGPEIGHPHTGDEQEVCRGLEHGSCRISDDGRLVWAHVVGADAEDGAERWVVLDARDGRELAGLPLDGAAAGSHHLSHPDGVHMGLCVGMGQDGILLHWARLDGERLTGWDLNVTMDRILTDVHAGHPGFLTVEHYGADLQLHALDGTVLAEREPGPAGDEDLSWDYGGGFVDADTVIAGTVGDDEDPEQAVHWLLDARTLETREAVAYPSGPVTGGVRPLGDGTWLTYDEESGTLDRWGVAGSRTPSPAG</sequence>
<accession>A0ABQ3RX87</accession>
<reference evidence="2" key="1">
    <citation type="submission" date="2023-07" db="EMBL/GenBank/DDBJ databases">
        <title>Whole genome shotgun sequence of Streptomyces cacaoi subsp. asoensis NBRC 13813.</title>
        <authorList>
            <person name="Komaki H."/>
            <person name="Tamura T."/>
        </authorList>
    </citation>
    <scope>NUCLEOTIDE SEQUENCE [LARGE SCALE GENOMIC DNA]</scope>
    <source>
        <strain evidence="2">NBRC 13813</strain>
    </source>
</reference>
<comment type="caution">
    <text evidence="1">The sequence shown here is derived from an EMBL/GenBank/DDBJ whole genome shotgun (WGS) entry which is preliminary data.</text>
</comment>
<evidence type="ECO:0000313" key="2">
    <source>
        <dbReference type="Proteomes" id="UP000649259"/>
    </source>
</evidence>
<name>A0ABQ3RX87_9ACTN</name>
<dbReference type="Proteomes" id="UP000649259">
    <property type="component" value="Unassembled WGS sequence"/>
</dbReference>
<evidence type="ECO:0000313" key="1">
    <source>
        <dbReference type="EMBL" id="GHI60485.1"/>
    </source>
</evidence>
<keyword evidence="2" id="KW-1185">Reference proteome</keyword>
<protein>
    <submittedName>
        <fullName evidence="1">Uncharacterized protein</fullName>
    </submittedName>
</protein>